<gene>
    <name evidence="3" type="ORF">BBOV_III004180</name>
</gene>
<dbReference type="VEuPathDB" id="PiroplasmaDB:BBOV_III004180"/>
<comment type="caution">
    <text evidence="3">The sequence shown here is derived from an EMBL/GenBank/DDBJ whole genome shotgun (WGS) entry which is preliminary data.</text>
</comment>
<dbReference type="RefSeq" id="XP_001611549.1">
    <property type="nucleotide sequence ID" value="XM_001611499.1"/>
</dbReference>
<reference evidence="4" key="3">
    <citation type="journal article" date="2021" name="Int. J. Parasitol.">
        <title>Comparative analysis of gene expression between Babesia bovis blood stages and kinetes allowed by improved genome annotation.</title>
        <authorList>
            <person name="Ueti M.W."/>
            <person name="Johnson W.C."/>
            <person name="Kappmeyer L.S."/>
            <person name="Herndon D.R."/>
            <person name="Mousel M.R."/>
            <person name="Reif K.E."/>
            <person name="Taus N.S."/>
            <person name="Ifeonu O.O."/>
            <person name="Silva J.C."/>
            <person name="Suarez C.E."/>
            <person name="Brayton K.A."/>
        </authorList>
    </citation>
    <scope>NUCLEOTIDE SEQUENCE [LARGE SCALE GENOMIC DNA]</scope>
</reference>
<name>A7AN47_BABBO</name>
<reference evidence="4" key="2">
    <citation type="journal article" date="2020" name="Data Brief">
        <title>Transcriptome dataset of Babesia bovis life stages within vertebrate and invertebrate hosts.</title>
        <authorList>
            <person name="Ueti M.W."/>
            <person name="Johnson W.C."/>
            <person name="Kappmeyer L.S."/>
            <person name="Herndon D.R."/>
            <person name="Mousel M.R."/>
            <person name="Reif K.E."/>
            <person name="Taus N.S."/>
            <person name="Ifeonu O.O."/>
            <person name="Silva J.C."/>
            <person name="Suarez C.E."/>
            <person name="Brayton K.A."/>
        </authorList>
    </citation>
    <scope>NUCLEOTIDE SEQUENCE [LARGE SCALE GENOMIC DNA]</scope>
</reference>
<sequence length="387" mass="43184">MDCSIILGNTFGSRLLFAALAYVGLCAYEKVECAAVQEAGAPDVGMTQKSISNIHSIHHEETYPSRSDLSERGSNHLRHTEVESLDLSLNETLDKTGTSNITPNVTEENVALKEINYSSALRQLLHLIGQQLSMSDKAIWCLNYFRRNTSKQSKNNLSNALHDGRKETFANDIKTNSMEDSNIVEPSKNLANGKTTDMGLTKSNGISNVYFSWVKSKVKSAKECICGNYENPANPKPSIKQRFCNLSRSMVKTAGRKIVDAVNATGNILGINDELDLRIRNIFQGLFYLPQQEDCIQKDDDVVFDEYCFEDKIKRLNQFYSHEASSIQHDPRRAAFYAPITKPIDTDEPNSPFKIVQCSKAAHYLVTAGFSSVSLCTYIVILTLLIV</sequence>
<evidence type="ECO:0000256" key="1">
    <source>
        <dbReference type="SAM" id="Phobius"/>
    </source>
</evidence>
<keyword evidence="4" id="KW-1185">Reference proteome</keyword>
<dbReference type="InParanoid" id="A7AN47"/>
<proteinExistence type="predicted"/>
<reference evidence="3 4" key="1">
    <citation type="journal article" date="2007" name="PLoS Pathog.">
        <title>Genome sequence of Babesia bovis and comparative analysis of apicomplexan hemoprotozoa.</title>
        <authorList>
            <person name="Brayton K.A."/>
            <person name="Lau A.O.T."/>
            <person name="Herndon D.R."/>
            <person name="Hannick L."/>
            <person name="Kappmeyer L.S."/>
            <person name="Berens S.J."/>
            <person name="Bidwell S.L."/>
            <person name="Brown W.C."/>
            <person name="Crabtree J."/>
            <person name="Fadrosh D."/>
            <person name="Feldblum T."/>
            <person name="Forberger H.A."/>
            <person name="Haas B.J."/>
            <person name="Howell J.M."/>
            <person name="Khouri H."/>
            <person name="Koo H."/>
            <person name="Mann D.J."/>
            <person name="Norimine J."/>
            <person name="Paulsen I.T."/>
            <person name="Radune D."/>
            <person name="Ren Q."/>
            <person name="Smith R.K. Jr."/>
            <person name="Suarez C.E."/>
            <person name="White O."/>
            <person name="Wortman J.R."/>
            <person name="Knowles D.P. Jr."/>
            <person name="McElwain T.F."/>
            <person name="Nene V.M."/>
        </authorList>
    </citation>
    <scope>NUCLEOTIDE SEQUENCE [LARGE SCALE GENOMIC DNA]</scope>
    <source>
        <strain evidence="3">T2Bo</strain>
    </source>
</reference>
<feature type="chain" id="PRO_5002704210" evidence="2">
    <location>
        <begin position="34"/>
        <end position="387"/>
    </location>
</feature>
<keyword evidence="1" id="KW-0812">Transmembrane</keyword>
<keyword evidence="1" id="KW-0472">Membrane</keyword>
<organism evidence="3 4">
    <name type="scientific">Babesia bovis</name>
    <dbReference type="NCBI Taxonomy" id="5865"/>
    <lineage>
        <taxon>Eukaryota</taxon>
        <taxon>Sar</taxon>
        <taxon>Alveolata</taxon>
        <taxon>Apicomplexa</taxon>
        <taxon>Aconoidasida</taxon>
        <taxon>Piroplasmida</taxon>
        <taxon>Babesiidae</taxon>
        <taxon>Babesia</taxon>
    </lineage>
</organism>
<evidence type="ECO:0000313" key="4">
    <source>
        <dbReference type="Proteomes" id="UP000002173"/>
    </source>
</evidence>
<dbReference type="EMBL" id="AAXT01000001">
    <property type="protein sequence ID" value="EDO07981.1"/>
    <property type="molecule type" value="Genomic_DNA"/>
</dbReference>
<evidence type="ECO:0000256" key="2">
    <source>
        <dbReference type="SAM" id="SignalP"/>
    </source>
</evidence>
<keyword evidence="2" id="KW-0732">Signal</keyword>
<dbReference type="GeneID" id="5479798"/>
<evidence type="ECO:0000313" key="3">
    <source>
        <dbReference type="EMBL" id="EDO07981.1"/>
    </source>
</evidence>
<keyword evidence="1" id="KW-1133">Transmembrane helix</keyword>
<dbReference type="OMA" id="VECAAVQ"/>
<dbReference type="AlphaFoldDB" id="A7AN47"/>
<protein>
    <submittedName>
        <fullName evidence="3">Membrane protein, putative</fullName>
    </submittedName>
</protein>
<feature type="signal peptide" evidence="2">
    <location>
        <begin position="1"/>
        <end position="33"/>
    </location>
</feature>
<accession>A7AN47</accession>
<feature type="transmembrane region" description="Helical" evidence="1">
    <location>
        <begin position="361"/>
        <end position="386"/>
    </location>
</feature>
<dbReference type="Proteomes" id="UP000002173">
    <property type="component" value="Unassembled WGS sequence"/>
</dbReference>
<dbReference type="KEGG" id="bbo:BBOV_III004180"/>